<evidence type="ECO:0000256" key="1">
    <source>
        <dbReference type="SAM" id="MobiDB-lite"/>
    </source>
</evidence>
<evidence type="ECO:0000313" key="2">
    <source>
        <dbReference type="EMBL" id="ESQ50731.1"/>
    </source>
</evidence>
<feature type="region of interest" description="Disordered" evidence="1">
    <location>
        <begin position="301"/>
        <end position="416"/>
    </location>
</feature>
<gene>
    <name evidence="2" type="ORF">EUTSA_v10022674mg</name>
</gene>
<accession>V4NV92</accession>
<organism evidence="2 3">
    <name type="scientific">Eutrema salsugineum</name>
    <name type="common">Saltwater cress</name>
    <name type="synonym">Sisymbrium salsugineum</name>
    <dbReference type="NCBI Taxonomy" id="72664"/>
    <lineage>
        <taxon>Eukaryota</taxon>
        <taxon>Viridiplantae</taxon>
        <taxon>Streptophyta</taxon>
        <taxon>Embryophyta</taxon>
        <taxon>Tracheophyta</taxon>
        <taxon>Spermatophyta</taxon>
        <taxon>Magnoliopsida</taxon>
        <taxon>eudicotyledons</taxon>
        <taxon>Gunneridae</taxon>
        <taxon>Pentapetalae</taxon>
        <taxon>rosids</taxon>
        <taxon>malvids</taxon>
        <taxon>Brassicales</taxon>
        <taxon>Brassicaceae</taxon>
        <taxon>Eutremeae</taxon>
        <taxon>Eutrema</taxon>
    </lineage>
</organism>
<dbReference type="AlphaFoldDB" id="V4NV92"/>
<reference evidence="2 3" key="1">
    <citation type="journal article" date="2013" name="Front. Plant Sci.">
        <title>The Reference Genome of the Halophytic Plant Eutrema salsugineum.</title>
        <authorList>
            <person name="Yang R."/>
            <person name="Jarvis D.E."/>
            <person name="Chen H."/>
            <person name="Beilstein M.A."/>
            <person name="Grimwood J."/>
            <person name="Jenkins J."/>
            <person name="Shu S."/>
            <person name="Prochnik S."/>
            <person name="Xin M."/>
            <person name="Ma C."/>
            <person name="Schmutz J."/>
            <person name="Wing R.A."/>
            <person name="Mitchell-Olds T."/>
            <person name="Schumaker K.S."/>
            <person name="Wang X."/>
        </authorList>
    </citation>
    <scope>NUCLEOTIDE SEQUENCE [LARGE SCALE GENOMIC DNA]</scope>
</reference>
<dbReference type="Gramene" id="ESQ50731">
    <property type="protein sequence ID" value="ESQ50731"/>
    <property type="gene ID" value="EUTSA_v10022674mg"/>
</dbReference>
<name>V4NV92_EUTSA</name>
<dbReference type="Gene3D" id="1.10.3090.10">
    <property type="entry name" value="cca-adding enzyme, domain 2"/>
    <property type="match status" value="1"/>
</dbReference>
<dbReference type="SUPFAM" id="SSF81891">
    <property type="entry name" value="Poly A polymerase C-terminal region-like"/>
    <property type="match status" value="1"/>
</dbReference>
<feature type="compositionally biased region" description="Polar residues" evidence="1">
    <location>
        <begin position="308"/>
        <end position="322"/>
    </location>
</feature>
<proteinExistence type="predicted"/>
<dbReference type="PANTHER" id="PTHR43051">
    <property type="entry name" value="POLYNUCLEOTIDE ADENYLYLTRANSFERASE FAMILY PROTEIN"/>
    <property type="match status" value="1"/>
</dbReference>
<dbReference type="Proteomes" id="UP000030689">
    <property type="component" value="Unassembled WGS sequence"/>
</dbReference>
<feature type="compositionally biased region" description="Basic and acidic residues" evidence="1">
    <location>
        <begin position="401"/>
        <end position="416"/>
    </location>
</feature>
<dbReference type="STRING" id="72664.V4NV92"/>
<feature type="compositionally biased region" description="Basic and acidic residues" evidence="1">
    <location>
        <begin position="447"/>
        <end position="459"/>
    </location>
</feature>
<keyword evidence="3" id="KW-1185">Reference proteome</keyword>
<feature type="region of interest" description="Disordered" evidence="1">
    <location>
        <begin position="442"/>
        <end position="470"/>
    </location>
</feature>
<dbReference type="KEGG" id="eus:EUTSA_v10022674mg"/>
<dbReference type="EMBL" id="KI517392">
    <property type="protein sequence ID" value="ESQ50731.1"/>
    <property type="molecule type" value="Genomic_DNA"/>
</dbReference>
<feature type="compositionally biased region" description="Basic and acidic residues" evidence="1">
    <location>
        <begin position="339"/>
        <end position="348"/>
    </location>
</feature>
<feature type="compositionally biased region" description="Polar residues" evidence="1">
    <location>
        <begin position="362"/>
        <end position="379"/>
    </location>
</feature>
<dbReference type="PANTHER" id="PTHR43051:SF1">
    <property type="entry name" value="POLYNUCLEOTIDE ADENYLYLTRANSFERASE FAMILY PROTEIN"/>
    <property type="match status" value="1"/>
</dbReference>
<evidence type="ECO:0000313" key="3">
    <source>
        <dbReference type="Proteomes" id="UP000030689"/>
    </source>
</evidence>
<dbReference type="InterPro" id="IPR052191">
    <property type="entry name" value="tRNA_ntf/polyA_polymerase_I"/>
</dbReference>
<sequence>MTCYMLAYGAAAPSILLLMKFKLPHFLLPFQAAYLDQASKTSPPSSSMLVRLFSNMDKLVSCDQPADSRLWIAVLAFHTALVRSPQEAIVLHAFASLLYHRNWSRAVKFAREHENSVLGYASEISKSSSKRSDKDLAEAVSEFAYLVRKTLIVLTEMEALREALHLYPDFKCSGLVFIPKTKRKDVADWFARLSDVESYESKKEGFSIDYISLGKGSPCEIGFVLGKIIMDTIIEQPNSVEKKQSSRDQIVPAACMENMAELVVSKQSKEDCNGQALVHGSKASSVFKDHQRNLKRMREDCEHKNDQETQMCPDSTLSGQAKNQDKSVVVQKPKRRRKEALALKDPKQKTSKRSKSAEQESVESLSGPANNEHQTGVQKNNKRGTKSPVSDPPKQKTSKNRLKETQKLKRNDMPIKEIQDAKRGFVSDKSMSDLLKVLVKISQQASSKEESDSLSSEKTKRPRKLSSLFR</sequence>
<dbReference type="eggNOG" id="KOG2159">
    <property type="taxonomic scope" value="Eukaryota"/>
</dbReference>
<dbReference type="OrthoDB" id="445712at2759"/>
<protein>
    <submittedName>
        <fullName evidence="2">Uncharacterized protein</fullName>
    </submittedName>
</protein>